<dbReference type="InterPro" id="IPR036163">
    <property type="entry name" value="HMA_dom_sf"/>
</dbReference>
<dbReference type="GO" id="GO:0046872">
    <property type="term" value="F:metal ion binding"/>
    <property type="evidence" value="ECO:0007669"/>
    <property type="project" value="InterPro"/>
</dbReference>
<comment type="caution">
    <text evidence="1">The sequence shown here is derived from an EMBL/GenBank/DDBJ whole genome shotgun (WGS) entry which is preliminary data.</text>
</comment>
<proteinExistence type="predicted"/>
<dbReference type="Proteomes" id="UP000239471">
    <property type="component" value="Unassembled WGS sequence"/>
</dbReference>
<protein>
    <recommendedName>
        <fullName evidence="3">HMA domain-containing protein</fullName>
    </recommendedName>
</protein>
<accession>A0A2T0BAM9</accession>
<evidence type="ECO:0000313" key="1">
    <source>
        <dbReference type="EMBL" id="PRR80905.1"/>
    </source>
</evidence>
<organism evidence="1 2">
    <name type="scientific">Clostridium vincentii</name>
    <dbReference type="NCBI Taxonomy" id="52704"/>
    <lineage>
        <taxon>Bacteria</taxon>
        <taxon>Bacillati</taxon>
        <taxon>Bacillota</taxon>
        <taxon>Clostridia</taxon>
        <taxon>Eubacteriales</taxon>
        <taxon>Clostridiaceae</taxon>
        <taxon>Clostridium</taxon>
    </lineage>
</organism>
<dbReference type="SUPFAM" id="SSF55008">
    <property type="entry name" value="HMA, heavy metal-associated domain"/>
    <property type="match status" value="1"/>
</dbReference>
<reference evidence="1 2" key="1">
    <citation type="submission" date="2018-03" db="EMBL/GenBank/DDBJ databases">
        <title>Genome sequence of Clostridium vincentii DSM 10228.</title>
        <authorList>
            <person name="Poehlein A."/>
            <person name="Daniel R."/>
        </authorList>
    </citation>
    <scope>NUCLEOTIDE SEQUENCE [LARGE SCALE GENOMIC DNA]</scope>
    <source>
        <strain evidence="1 2">DSM 10228</strain>
    </source>
</reference>
<keyword evidence="2" id="KW-1185">Reference proteome</keyword>
<dbReference type="OrthoDB" id="1932203at2"/>
<name>A0A2T0BAM9_9CLOT</name>
<dbReference type="RefSeq" id="WP_146127338.1">
    <property type="nucleotide sequence ID" value="NZ_PVXQ01000040.1"/>
</dbReference>
<dbReference type="EMBL" id="PVXQ01000040">
    <property type="protein sequence ID" value="PRR80905.1"/>
    <property type="molecule type" value="Genomic_DNA"/>
</dbReference>
<dbReference type="Gene3D" id="3.30.70.100">
    <property type="match status" value="1"/>
</dbReference>
<sequence length="47" mass="5309">MNEGVTACEISLDKKEIQIIYNESSVDLNEMIDSVEDLVYNIDLTNS</sequence>
<evidence type="ECO:0008006" key="3">
    <source>
        <dbReference type="Google" id="ProtNLM"/>
    </source>
</evidence>
<gene>
    <name evidence="1" type="ORF">CLVI_28950</name>
</gene>
<dbReference type="AlphaFoldDB" id="A0A2T0BAM9"/>
<evidence type="ECO:0000313" key="2">
    <source>
        <dbReference type="Proteomes" id="UP000239471"/>
    </source>
</evidence>